<gene>
    <name evidence="1" type="ORF">GOODEAATRI_024783</name>
</gene>
<dbReference type="InterPro" id="IPR036322">
    <property type="entry name" value="WD40_repeat_dom_sf"/>
</dbReference>
<comment type="caution">
    <text evidence="1">The sequence shown here is derived from an EMBL/GenBank/DDBJ whole genome shotgun (WGS) entry which is preliminary data.</text>
</comment>
<dbReference type="EMBL" id="JAHRIO010032809">
    <property type="protein sequence ID" value="MEQ2169392.1"/>
    <property type="molecule type" value="Genomic_DNA"/>
</dbReference>
<protein>
    <submittedName>
        <fullName evidence="1">Uncharacterized protein</fullName>
    </submittedName>
</protein>
<dbReference type="Proteomes" id="UP001476798">
    <property type="component" value="Unassembled WGS sequence"/>
</dbReference>
<reference evidence="1 2" key="1">
    <citation type="submission" date="2021-06" db="EMBL/GenBank/DDBJ databases">
        <authorList>
            <person name="Palmer J.M."/>
        </authorList>
    </citation>
    <scope>NUCLEOTIDE SEQUENCE [LARGE SCALE GENOMIC DNA]</scope>
    <source>
        <strain evidence="1 2">GA_2019</strain>
        <tissue evidence="1">Muscle</tissue>
    </source>
</reference>
<dbReference type="InterPro" id="IPR046351">
    <property type="entry name" value="UTP4"/>
</dbReference>
<organism evidence="1 2">
    <name type="scientific">Goodea atripinnis</name>
    <dbReference type="NCBI Taxonomy" id="208336"/>
    <lineage>
        <taxon>Eukaryota</taxon>
        <taxon>Metazoa</taxon>
        <taxon>Chordata</taxon>
        <taxon>Craniata</taxon>
        <taxon>Vertebrata</taxon>
        <taxon>Euteleostomi</taxon>
        <taxon>Actinopterygii</taxon>
        <taxon>Neopterygii</taxon>
        <taxon>Teleostei</taxon>
        <taxon>Neoteleostei</taxon>
        <taxon>Acanthomorphata</taxon>
        <taxon>Ovalentaria</taxon>
        <taxon>Atherinomorphae</taxon>
        <taxon>Cyprinodontiformes</taxon>
        <taxon>Goodeidae</taxon>
        <taxon>Goodea</taxon>
    </lineage>
</organism>
<dbReference type="PANTHER" id="PTHR44163">
    <property type="entry name" value="U3 SMALL NUCLEOLAR RNA-ASSOCIATED PROTEIN 4 HOMOLOG"/>
    <property type="match status" value="1"/>
</dbReference>
<name>A0ABV0NGL3_9TELE</name>
<evidence type="ECO:0000313" key="2">
    <source>
        <dbReference type="Proteomes" id="UP001476798"/>
    </source>
</evidence>
<accession>A0ABV0NGL3</accession>
<dbReference type="InterPro" id="IPR001680">
    <property type="entry name" value="WD40_rpt"/>
</dbReference>
<sequence length="234" mass="25743">MPSAIRAMAFNSHTERLAVARADGAVEIFHFADNYFQEKVIPGRDRRAIEALCWVGHRLFSAGLDGEVTEYDLENLRARYSIEAYGGPIWAISSNSQGTLLAVCRCHATHRLLVERGVGASKSREVVVWSVAFLSDYTIISGDSVGKVQIWDGLTGTLIRTHLVTKWDVLALSISQDESSVIAGTSEGTVVQFQFISSTVGQQDKHWVRTRTFKNHSHDVRALVHTDTAVVSGG</sequence>
<keyword evidence="2" id="KW-1185">Reference proteome</keyword>
<dbReference type="SUPFAM" id="SSF50978">
    <property type="entry name" value="WD40 repeat-like"/>
    <property type="match status" value="1"/>
</dbReference>
<dbReference type="SMART" id="SM00320">
    <property type="entry name" value="WD40"/>
    <property type="match status" value="3"/>
</dbReference>
<dbReference type="InterPro" id="IPR015943">
    <property type="entry name" value="WD40/YVTN_repeat-like_dom_sf"/>
</dbReference>
<dbReference type="PANTHER" id="PTHR44163:SF1">
    <property type="entry name" value="U3 SMALL NUCLEOLAR RNA-ASSOCIATED PROTEIN 4 HOMOLOG"/>
    <property type="match status" value="1"/>
</dbReference>
<dbReference type="Gene3D" id="2.130.10.10">
    <property type="entry name" value="YVTN repeat-like/Quinoprotein amine dehydrogenase"/>
    <property type="match status" value="2"/>
</dbReference>
<evidence type="ECO:0000313" key="1">
    <source>
        <dbReference type="EMBL" id="MEQ2169392.1"/>
    </source>
</evidence>
<proteinExistence type="predicted"/>